<accession>A0ABV2AR61</accession>
<protein>
    <submittedName>
        <fullName evidence="9">CAAX farnesyltransferase (FTase) subunit beta</fullName>
        <ecNumber evidence="9">2.5.1.58</ecNumber>
    </submittedName>
</protein>
<dbReference type="Proteomes" id="UP001439008">
    <property type="component" value="Unassembled WGS sequence"/>
</dbReference>
<dbReference type="EMBL" id="JBDODL010002312">
    <property type="protein sequence ID" value="MES1922161.1"/>
    <property type="molecule type" value="Genomic_DNA"/>
</dbReference>
<evidence type="ECO:0000313" key="9">
    <source>
        <dbReference type="EMBL" id="MES1922161.1"/>
    </source>
</evidence>
<dbReference type="Gene3D" id="1.50.10.20">
    <property type="match status" value="1"/>
</dbReference>
<gene>
    <name evidence="9" type="primary">RAM1</name>
    <name evidence="9" type="ORF">MHBO_003678</name>
</gene>
<dbReference type="SUPFAM" id="SSF48239">
    <property type="entry name" value="Terpenoid cyclases/Protein prenyltransferases"/>
    <property type="match status" value="1"/>
</dbReference>
<organism evidence="9 10">
    <name type="scientific">Bonamia ostreae</name>
    <dbReference type="NCBI Taxonomy" id="126728"/>
    <lineage>
        <taxon>Eukaryota</taxon>
        <taxon>Sar</taxon>
        <taxon>Rhizaria</taxon>
        <taxon>Endomyxa</taxon>
        <taxon>Ascetosporea</taxon>
        <taxon>Haplosporida</taxon>
        <taxon>Bonamia</taxon>
    </lineage>
</organism>
<keyword evidence="4 9" id="KW-0808">Transferase</keyword>
<comment type="similarity">
    <text evidence="2">Belongs to the protein prenyltransferase subunit beta family.</text>
</comment>
<keyword evidence="10" id="KW-1185">Reference proteome</keyword>
<feature type="domain" description="Prenyltransferase alpha-alpha toroid" evidence="8">
    <location>
        <begin position="40"/>
        <end position="193"/>
    </location>
</feature>
<keyword evidence="6" id="KW-0677">Repeat</keyword>
<keyword evidence="7" id="KW-0862">Zinc</keyword>
<proteinExistence type="inferred from homology"/>
<dbReference type="Pfam" id="PF00432">
    <property type="entry name" value="Prenyltrans"/>
    <property type="match status" value="1"/>
</dbReference>
<sequence>MSDISSKTMFDRKNCFSKVYKELMQNGETPLDNQKTARAVAAKLSKTKKSMIVESSKPCFLFWGVNSICFLDQLHNHKNLVDKSIEYLESISLSETTKGAFSGGYMQMPDLANTFASVCVVVAINNTETRNRVLNKRKIKEFLMRMKNEDGSFSMHENGESDCRSIYSAVATASMLNILSPELTKNVVDFIEKFHVHFQLSDVRRRFWCSAGHRSAWRILFLRIRNSLHSQKNDKI</sequence>
<dbReference type="InterPro" id="IPR008930">
    <property type="entry name" value="Terpenoid_cyclase/PrenylTrfase"/>
</dbReference>
<dbReference type="PANTHER" id="PTHR11774">
    <property type="entry name" value="GERANYLGERANYL TRANSFERASE TYPE BETA SUBUNIT"/>
    <property type="match status" value="1"/>
</dbReference>
<evidence type="ECO:0000256" key="3">
    <source>
        <dbReference type="ARBA" id="ARBA00022602"/>
    </source>
</evidence>
<dbReference type="InterPro" id="IPR045089">
    <property type="entry name" value="PGGT1B-like"/>
</dbReference>
<evidence type="ECO:0000256" key="4">
    <source>
        <dbReference type="ARBA" id="ARBA00022679"/>
    </source>
</evidence>
<dbReference type="PANTHER" id="PTHR11774:SF6">
    <property type="entry name" value="PROTEIN FARNESYLTRANSFERASE SUBUNIT BETA"/>
    <property type="match status" value="1"/>
</dbReference>
<evidence type="ECO:0000259" key="8">
    <source>
        <dbReference type="Pfam" id="PF00432"/>
    </source>
</evidence>
<dbReference type="GO" id="GO:0004660">
    <property type="term" value="F:protein farnesyltransferase activity"/>
    <property type="evidence" value="ECO:0007669"/>
    <property type="project" value="UniProtKB-EC"/>
</dbReference>
<evidence type="ECO:0000256" key="2">
    <source>
        <dbReference type="ARBA" id="ARBA00010497"/>
    </source>
</evidence>
<comment type="caution">
    <text evidence="9">The sequence shown here is derived from an EMBL/GenBank/DDBJ whole genome shotgun (WGS) entry which is preliminary data.</text>
</comment>
<evidence type="ECO:0000313" key="10">
    <source>
        <dbReference type="Proteomes" id="UP001439008"/>
    </source>
</evidence>
<comment type="cofactor">
    <cofactor evidence="1">
        <name>Zn(2+)</name>
        <dbReference type="ChEBI" id="CHEBI:29105"/>
    </cofactor>
</comment>
<dbReference type="InterPro" id="IPR001330">
    <property type="entry name" value="Prenyltrans"/>
</dbReference>
<evidence type="ECO:0000256" key="1">
    <source>
        <dbReference type="ARBA" id="ARBA00001947"/>
    </source>
</evidence>
<keyword evidence="5" id="KW-0479">Metal-binding</keyword>
<name>A0ABV2AR61_9EUKA</name>
<reference evidence="9 10" key="1">
    <citation type="journal article" date="2024" name="BMC Biol.">
        <title>Comparative genomics of Ascetosporea gives new insight into the evolutionary basis for animal parasitism in Rhizaria.</title>
        <authorList>
            <person name="Hiltunen Thoren M."/>
            <person name="Onut-Brannstrom I."/>
            <person name="Alfjorden A."/>
            <person name="Peckova H."/>
            <person name="Swords F."/>
            <person name="Hooper C."/>
            <person name="Holzer A.S."/>
            <person name="Bass D."/>
            <person name="Burki F."/>
        </authorList>
    </citation>
    <scope>NUCLEOTIDE SEQUENCE [LARGE SCALE GENOMIC DNA]</scope>
    <source>
        <strain evidence="9">20-A016</strain>
    </source>
</reference>
<keyword evidence="3" id="KW-0637">Prenyltransferase</keyword>
<evidence type="ECO:0000256" key="5">
    <source>
        <dbReference type="ARBA" id="ARBA00022723"/>
    </source>
</evidence>
<dbReference type="EC" id="2.5.1.58" evidence="9"/>
<evidence type="ECO:0000256" key="7">
    <source>
        <dbReference type="ARBA" id="ARBA00022833"/>
    </source>
</evidence>
<evidence type="ECO:0000256" key="6">
    <source>
        <dbReference type="ARBA" id="ARBA00022737"/>
    </source>
</evidence>